<keyword evidence="2" id="KW-1185">Reference proteome</keyword>
<dbReference type="EMBL" id="JAGIOO010000001">
    <property type="protein sequence ID" value="MBP2478195.1"/>
    <property type="molecule type" value="Genomic_DNA"/>
</dbReference>
<evidence type="ECO:0000313" key="2">
    <source>
        <dbReference type="Proteomes" id="UP001519363"/>
    </source>
</evidence>
<dbReference type="Proteomes" id="UP001519363">
    <property type="component" value="Unassembled WGS sequence"/>
</dbReference>
<organism evidence="1 2">
    <name type="scientific">Crossiella equi</name>
    <dbReference type="NCBI Taxonomy" id="130796"/>
    <lineage>
        <taxon>Bacteria</taxon>
        <taxon>Bacillati</taxon>
        <taxon>Actinomycetota</taxon>
        <taxon>Actinomycetes</taxon>
        <taxon>Pseudonocardiales</taxon>
        <taxon>Pseudonocardiaceae</taxon>
        <taxon>Crossiella</taxon>
    </lineage>
</organism>
<protein>
    <submittedName>
        <fullName evidence="1">Uncharacterized protein</fullName>
    </submittedName>
</protein>
<evidence type="ECO:0000313" key="1">
    <source>
        <dbReference type="EMBL" id="MBP2478195.1"/>
    </source>
</evidence>
<gene>
    <name evidence="1" type="ORF">JOF53_007067</name>
</gene>
<name>A0ABS5AR65_9PSEU</name>
<comment type="caution">
    <text evidence="1">The sequence shown here is derived from an EMBL/GenBank/DDBJ whole genome shotgun (WGS) entry which is preliminary data.</text>
</comment>
<accession>A0ABS5AR65</accession>
<reference evidence="1 2" key="1">
    <citation type="submission" date="2021-03" db="EMBL/GenBank/DDBJ databases">
        <title>Sequencing the genomes of 1000 actinobacteria strains.</title>
        <authorList>
            <person name="Klenk H.-P."/>
        </authorList>
    </citation>
    <scope>NUCLEOTIDE SEQUENCE [LARGE SCALE GENOMIC DNA]</scope>
    <source>
        <strain evidence="1 2">DSM 44580</strain>
    </source>
</reference>
<sequence>MAEQIVVVCRGPKAKPHKPFKFPFDRDGSSWTSLTHEVFGDPDGGARAIDSALHAGVHPKRFEGHHVRVDADGQRQSRVRGGVRMTRRGWELICARHTRVGEGIFTFRAVTLSLVLDQLAANGIAEIDAHELLDLVRRVAHRK</sequence>
<dbReference type="RefSeq" id="WP_143343214.1">
    <property type="nucleotide sequence ID" value="NZ_JAGIOO010000001.1"/>
</dbReference>
<proteinExistence type="predicted"/>